<proteinExistence type="predicted"/>
<dbReference type="InParanoid" id="A0A0G4ETK8"/>
<organism evidence="1 2">
    <name type="scientific">Vitrella brassicaformis (strain CCMP3155)</name>
    <dbReference type="NCBI Taxonomy" id="1169540"/>
    <lineage>
        <taxon>Eukaryota</taxon>
        <taxon>Sar</taxon>
        <taxon>Alveolata</taxon>
        <taxon>Colpodellida</taxon>
        <taxon>Vitrellaceae</taxon>
        <taxon>Vitrella</taxon>
    </lineage>
</organism>
<keyword evidence="2" id="KW-1185">Reference proteome</keyword>
<accession>A0A0G4ETK8</accession>
<evidence type="ECO:0000313" key="1">
    <source>
        <dbReference type="EMBL" id="CEM01646.1"/>
    </source>
</evidence>
<name>A0A0G4ETK8_VITBC</name>
<reference evidence="1 2" key="1">
    <citation type="submission" date="2014-11" db="EMBL/GenBank/DDBJ databases">
        <authorList>
            <person name="Zhu J."/>
            <person name="Qi W."/>
            <person name="Song R."/>
        </authorList>
    </citation>
    <scope>NUCLEOTIDE SEQUENCE [LARGE SCALE GENOMIC DNA]</scope>
</reference>
<dbReference type="VEuPathDB" id="CryptoDB:Vbra_13236"/>
<evidence type="ECO:0000313" key="2">
    <source>
        <dbReference type="Proteomes" id="UP000041254"/>
    </source>
</evidence>
<dbReference type="AlphaFoldDB" id="A0A0G4ETK8"/>
<dbReference type="Proteomes" id="UP000041254">
    <property type="component" value="Unassembled WGS sequence"/>
</dbReference>
<protein>
    <submittedName>
        <fullName evidence="1">Uncharacterized protein</fullName>
    </submittedName>
</protein>
<sequence>MLESDHYWEEIGDGKERVKPEMHGEVISEKRDEVVGNWRSFLDDARSPRYYDQYDEGDSLELLNCIEGKASNVDYVFSGRRPGRHAFVRRPFMLWGGNGAADWWFQYISVCLVVNGLKTE</sequence>
<dbReference type="EMBL" id="CDMY01000307">
    <property type="protein sequence ID" value="CEM01646.1"/>
    <property type="molecule type" value="Genomic_DNA"/>
</dbReference>
<gene>
    <name evidence="1" type="ORF">Vbra_13236</name>
</gene>